<evidence type="ECO:0000256" key="3">
    <source>
        <dbReference type="ARBA" id="ARBA00022741"/>
    </source>
</evidence>
<sequence length="420" mass="46294">MLNAIQLENVGKVYRLGEIGSSTISGDLSRVWARLRKKPDPLAQVGVVNERERVGGESVWALKDISLTVPRGTILGIVGRNGAGKSTLLKLLSRITAPSTGTIRMKGRIASLLEVGTGFHPELTGRENVYLNGAILGMTRQEITRKLDEIVEFSGCAKYLDTPVKRYSSGMTVRLGFAVAAYLECEILVVDEVLAVGDAEFQRKCIGRMQDVAHSGRTVLFVSHNMGSVETLCTDAIAIHAGQLIDSGKPQAVIERYLNSHSEETVSRLLSGKTSHIKSFRLCDSEGDERSSFFVGDTIVFEAELSAHPSVQEPRFGFVISKSGVGRIATLHTDIQYNERWQVEGRTRVRAVWRDVPLNVGEYRVDASLWGFDRELETLLGCGQFSLEMRDVYGTGLLPDPSFQGHVLPRARWEIDNTLS</sequence>
<evidence type="ECO:0000313" key="6">
    <source>
        <dbReference type="EMBL" id="MBB3204279.1"/>
    </source>
</evidence>
<comment type="similarity">
    <text evidence="1">Belongs to the ABC transporter superfamily.</text>
</comment>
<protein>
    <submittedName>
        <fullName evidence="6">Lipopolysaccharide transport system ATP-binding protein</fullName>
    </submittedName>
</protein>
<dbReference type="AlphaFoldDB" id="A0A7W5H3G3"/>
<comment type="caution">
    <text evidence="6">The sequence shown here is derived from an EMBL/GenBank/DDBJ whole genome shotgun (WGS) entry which is preliminary data.</text>
</comment>
<dbReference type="PANTHER" id="PTHR46743">
    <property type="entry name" value="TEICHOIC ACIDS EXPORT ATP-BINDING PROTEIN TAGH"/>
    <property type="match status" value="1"/>
</dbReference>
<dbReference type="InterPro" id="IPR029439">
    <property type="entry name" value="Wzt_C"/>
</dbReference>
<evidence type="ECO:0000259" key="5">
    <source>
        <dbReference type="PROSITE" id="PS50893"/>
    </source>
</evidence>
<dbReference type="InterPro" id="IPR003439">
    <property type="entry name" value="ABC_transporter-like_ATP-bd"/>
</dbReference>
<keyword evidence="4 6" id="KW-0067">ATP-binding</keyword>
<dbReference type="Proteomes" id="UP000536179">
    <property type="component" value="Unassembled WGS sequence"/>
</dbReference>
<dbReference type="Pfam" id="PF14524">
    <property type="entry name" value="Wzt_C"/>
    <property type="match status" value="1"/>
</dbReference>
<evidence type="ECO:0000256" key="4">
    <source>
        <dbReference type="ARBA" id="ARBA00022840"/>
    </source>
</evidence>
<keyword evidence="7" id="KW-1185">Reference proteome</keyword>
<evidence type="ECO:0000256" key="1">
    <source>
        <dbReference type="ARBA" id="ARBA00005417"/>
    </source>
</evidence>
<evidence type="ECO:0000256" key="2">
    <source>
        <dbReference type="ARBA" id="ARBA00022448"/>
    </source>
</evidence>
<dbReference type="PANTHER" id="PTHR46743:SF2">
    <property type="entry name" value="TEICHOIC ACIDS EXPORT ATP-BINDING PROTEIN TAGH"/>
    <property type="match status" value="1"/>
</dbReference>
<dbReference type="Gene3D" id="3.40.50.300">
    <property type="entry name" value="P-loop containing nucleotide triphosphate hydrolases"/>
    <property type="match status" value="1"/>
</dbReference>
<dbReference type="RefSeq" id="WP_184300150.1">
    <property type="nucleotide sequence ID" value="NZ_JACHXU010000001.1"/>
</dbReference>
<dbReference type="GO" id="GO:0016020">
    <property type="term" value="C:membrane"/>
    <property type="evidence" value="ECO:0007669"/>
    <property type="project" value="InterPro"/>
</dbReference>
<dbReference type="CDD" id="cd03220">
    <property type="entry name" value="ABC_KpsT_Wzt"/>
    <property type="match status" value="1"/>
</dbReference>
<dbReference type="Pfam" id="PF00005">
    <property type="entry name" value="ABC_tran"/>
    <property type="match status" value="1"/>
</dbReference>
<dbReference type="InterPro" id="IPR015860">
    <property type="entry name" value="ABC_transpr_TagH-like"/>
</dbReference>
<keyword evidence="3" id="KW-0547">Nucleotide-binding</keyword>
<dbReference type="InterPro" id="IPR003593">
    <property type="entry name" value="AAA+_ATPase"/>
</dbReference>
<proteinExistence type="inferred from homology"/>
<dbReference type="SMART" id="SM00382">
    <property type="entry name" value="AAA"/>
    <property type="match status" value="1"/>
</dbReference>
<dbReference type="InterPro" id="IPR050683">
    <property type="entry name" value="Bact_Polysacc_Export_ATP-bd"/>
</dbReference>
<keyword evidence="2" id="KW-0813">Transport</keyword>
<accession>A0A7W5H3G3</accession>
<feature type="domain" description="ABC transporter" evidence="5">
    <location>
        <begin position="45"/>
        <end position="266"/>
    </location>
</feature>
<dbReference type="GO" id="GO:0005524">
    <property type="term" value="F:ATP binding"/>
    <property type="evidence" value="ECO:0007669"/>
    <property type="project" value="UniProtKB-KW"/>
</dbReference>
<dbReference type="InterPro" id="IPR027417">
    <property type="entry name" value="P-loop_NTPase"/>
</dbReference>
<dbReference type="GO" id="GO:0140359">
    <property type="term" value="F:ABC-type transporter activity"/>
    <property type="evidence" value="ECO:0007669"/>
    <property type="project" value="InterPro"/>
</dbReference>
<dbReference type="EMBL" id="JACHXU010000001">
    <property type="protein sequence ID" value="MBB3204279.1"/>
    <property type="molecule type" value="Genomic_DNA"/>
</dbReference>
<evidence type="ECO:0000313" key="7">
    <source>
        <dbReference type="Proteomes" id="UP000536179"/>
    </source>
</evidence>
<gene>
    <name evidence="6" type="ORF">FHS27_000043</name>
</gene>
<dbReference type="PROSITE" id="PS50893">
    <property type="entry name" value="ABC_TRANSPORTER_2"/>
    <property type="match status" value="1"/>
</dbReference>
<dbReference type="SUPFAM" id="SSF52540">
    <property type="entry name" value="P-loop containing nucleoside triphosphate hydrolases"/>
    <property type="match status" value="1"/>
</dbReference>
<dbReference type="CDD" id="cd10147">
    <property type="entry name" value="Wzt_C-like"/>
    <property type="match status" value="1"/>
</dbReference>
<dbReference type="GO" id="GO:0016887">
    <property type="term" value="F:ATP hydrolysis activity"/>
    <property type="evidence" value="ECO:0007669"/>
    <property type="project" value="InterPro"/>
</dbReference>
<name>A0A7W5H3G3_9BACT</name>
<dbReference type="Gene3D" id="2.70.50.60">
    <property type="entry name" value="abc- transporter (atp binding component) like domain"/>
    <property type="match status" value="1"/>
</dbReference>
<reference evidence="6 7" key="1">
    <citation type="submission" date="2020-08" db="EMBL/GenBank/DDBJ databases">
        <title>Genomic Encyclopedia of Type Strains, Phase III (KMG-III): the genomes of soil and plant-associated and newly described type strains.</title>
        <authorList>
            <person name="Whitman W."/>
        </authorList>
    </citation>
    <scope>NUCLEOTIDE SEQUENCE [LARGE SCALE GENOMIC DNA]</scope>
    <source>
        <strain evidence="6 7">CECT 8075</strain>
    </source>
</reference>
<organism evidence="6 7">
    <name type="scientific">Aporhodopirellula rubra</name>
    <dbReference type="NCBI Taxonomy" id="980271"/>
    <lineage>
        <taxon>Bacteria</taxon>
        <taxon>Pseudomonadati</taxon>
        <taxon>Planctomycetota</taxon>
        <taxon>Planctomycetia</taxon>
        <taxon>Pirellulales</taxon>
        <taxon>Pirellulaceae</taxon>
        <taxon>Aporhodopirellula</taxon>
    </lineage>
</organism>